<sequence>MNDAIRHSDDEEIVSLIYTWVQVKRFLLEHGRPATDRNVDALVAACGGFGDSIENGMESLFNGAYDEVEGQLLCALQNDLPDKPWYDRPNSEWVYDREKPDDHHDDGEAESWYGTYCHVGVHLNGNQCRCCNTCSQCGRHMCEECTVRCCTCGSIVCDRDARETPEGEWECVECECERNPEKKRLLDALEGYEETDATRRVIRDFINSL</sequence>
<evidence type="ECO:0000313" key="1">
    <source>
        <dbReference type="EMBL" id="RGY75574.1"/>
    </source>
</evidence>
<reference evidence="1 2" key="1">
    <citation type="submission" date="2018-08" db="EMBL/GenBank/DDBJ databases">
        <title>A genome reference for cultivated species of the human gut microbiota.</title>
        <authorList>
            <person name="Zou Y."/>
            <person name="Xue W."/>
            <person name="Luo G."/>
        </authorList>
    </citation>
    <scope>NUCLEOTIDE SEQUENCE [LARGE SCALE GENOMIC DNA]</scope>
    <source>
        <strain evidence="1 2">CF01-1</strain>
    </source>
</reference>
<evidence type="ECO:0008006" key="3">
    <source>
        <dbReference type="Google" id="ProtNLM"/>
    </source>
</evidence>
<name>A0A413KBB6_BIFPS</name>
<dbReference type="AlphaFoldDB" id="A0A413KBB6"/>
<organism evidence="1 2">
    <name type="scientific">Bifidobacterium pseudocatenulatum</name>
    <dbReference type="NCBI Taxonomy" id="28026"/>
    <lineage>
        <taxon>Bacteria</taxon>
        <taxon>Bacillati</taxon>
        <taxon>Actinomycetota</taxon>
        <taxon>Actinomycetes</taxon>
        <taxon>Bifidobacteriales</taxon>
        <taxon>Bifidobacteriaceae</taxon>
        <taxon>Bifidobacterium</taxon>
    </lineage>
</organism>
<dbReference type="Proteomes" id="UP000284163">
    <property type="component" value="Unassembled WGS sequence"/>
</dbReference>
<evidence type="ECO:0000313" key="2">
    <source>
        <dbReference type="Proteomes" id="UP000284163"/>
    </source>
</evidence>
<proteinExistence type="predicted"/>
<dbReference type="EMBL" id="QSDK01000015">
    <property type="protein sequence ID" value="RGY75574.1"/>
    <property type="molecule type" value="Genomic_DNA"/>
</dbReference>
<accession>A0A413KBB6</accession>
<comment type="caution">
    <text evidence="1">The sequence shown here is derived from an EMBL/GenBank/DDBJ whole genome shotgun (WGS) entry which is preliminary data.</text>
</comment>
<protein>
    <recommendedName>
        <fullName evidence="3">TNFR-Cys domain-containing protein</fullName>
    </recommendedName>
</protein>
<gene>
    <name evidence="1" type="ORF">DXA22_08610</name>
</gene>